<evidence type="ECO:0000259" key="1">
    <source>
        <dbReference type="Pfam" id="PF00884"/>
    </source>
</evidence>
<reference evidence="2 3" key="1">
    <citation type="journal article" date="2015" name="Microbiome">
        <title>Genomic resolution of linkages in carbon, nitrogen, and sulfur cycling among widespread estuary sediment bacteria.</title>
        <authorList>
            <person name="Baker B.J."/>
            <person name="Lazar C.S."/>
            <person name="Teske A.P."/>
            <person name="Dick G.J."/>
        </authorList>
    </citation>
    <scope>NUCLEOTIDE SEQUENCE [LARGE SCALE GENOMIC DNA]</scope>
    <source>
        <strain evidence="2">DG_24</strain>
    </source>
</reference>
<sequence>MKATKNVLFILIDCLRADMCFGEDRFVKTPTIDSLKEKGTSFTQAIAVAARTEATVASMLT</sequence>
<protein>
    <recommendedName>
        <fullName evidence="1">Sulfatase N-terminal domain-containing protein</fullName>
    </recommendedName>
</protein>
<dbReference type="EMBL" id="LIZS01000059">
    <property type="protein sequence ID" value="KPJ52427.1"/>
    <property type="molecule type" value="Genomic_DNA"/>
</dbReference>
<gene>
    <name evidence="2" type="ORF">AMJ39_07900</name>
</gene>
<dbReference type="SUPFAM" id="SSF53649">
    <property type="entry name" value="Alkaline phosphatase-like"/>
    <property type="match status" value="1"/>
</dbReference>
<feature type="non-terminal residue" evidence="2">
    <location>
        <position position="61"/>
    </location>
</feature>
<organism evidence="2 3">
    <name type="scientific">candidate division TA06 bacterium DG_24</name>
    <dbReference type="NCBI Taxonomy" id="1703770"/>
    <lineage>
        <taxon>Bacteria</taxon>
        <taxon>Bacteria division TA06</taxon>
    </lineage>
</organism>
<comment type="caution">
    <text evidence="2">The sequence shown here is derived from an EMBL/GenBank/DDBJ whole genome shotgun (WGS) entry which is preliminary data.</text>
</comment>
<accession>A0A0S7WQM8</accession>
<dbReference type="AlphaFoldDB" id="A0A0S7WQM8"/>
<dbReference type="InterPro" id="IPR000917">
    <property type="entry name" value="Sulfatase_N"/>
</dbReference>
<evidence type="ECO:0000313" key="3">
    <source>
        <dbReference type="Proteomes" id="UP000052008"/>
    </source>
</evidence>
<proteinExistence type="predicted"/>
<evidence type="ECO:0000313" key="2">
    <source>
        <dbReference type="EMBL" id="KPJ52427.1"/>
    </source>
</evidence>
<feature type="domain" description="Sulfatase N-terminal" evidence="1">
    <location>
        <begin position="5"/>
        <end position="61"/>
    </location>
</feature>
<dbReference type="Pfam" id="PF00884">
    <property type="entry name" value="Sulfatase"/>
    <property type="match status" value="1"/>
</dbReference>
<dbReference type="Gene3D" id="3.40.720.10">
    <property type="entry name" value="Alkaline Phosphatase, subunit A"/>
    <property type="match status" value="1"/>
</dbReference>
<name>A0A0S7WQM8_UNCT6</name>
<dbReference type="Proteomes" id="UP000052008">
    <property type="component" value="Unassembled WGS sequence"/>
</dbReference>
<dbReference type="InterPro" id="IPR017850">
    <property type="entry name" value="Alkaline_phosphatase_core_sf"/>
</dbReference>